<dbReference type="PANTHER" id="PTHR32026">
    <property type="entry name" value="METHYLTRANSFERASE-LIKE PROTEIN 24"/>
    <property type="match status" value="1"/>
</dbReference>
<feature type="domain" description="Methyltransferase" evidence="1">
    <location>
        <begin position="97"/>
        <end position="259"/>
    </location>
</feature>
<name>A0A8S3ZDB2_9EUPU</name>
<sequence length="324" mass="37005">MKITIKRYALVAYVAVLCSACVLLWMLVFISSDDVVSPLGKMHRTSENDAALDYGSKNVMNPDGDNTYGQTRGHQVKPVLLPDSTALRNMSWQDLSNLYHTYLNVNQIKCSDILRVGHVTDGGWDVCNDRPYAPKEPCIVYSFGVGDDFSFDDAVVRHFGCKVYSFDPSMAMNSKQRSDKAFFYKQGIADSDRTLPNGWQMSRFESFRAGLKHMKIPISIVKLDIEEWEWEVLPDILASGHLASVNQLLLELHQCEGCSVYNPQQEDKEPPRDRYIHMLELLLELYKQNFRLFHHHPNSACVYLSKFTMTQRSACIDVGFLRIS</sequence>
<keyword evidence="3" id="KW-1185">Reference proteome</keyword>
<organism evidence="2 3">
    <name type="scientific">Candidula unifasciata</name>
    <dbReference type="NCBI Taxonomy" id="100452"/>
    <lineage>
        <taxon>Eukaryota</taxon>
        <taxon>Metazoa</taxon>
        <taxon>Spiralia</taxon>
        <taxon>Lophotrochozoa</taxon>
        <taxon>Mollusca</taxon>
        <taxon>Gastropoda</taxon>
        <taxon>Heterobranchia</taxon>
        <taxon>Euthyneura</taxon>
        <taxon>Panpulmonata</taxon>
        <taxon>Eupulmonata</taxon>
        <taxon>Stylommatophora</taxon>
        <taxon>Helicina</taxon>
        <taxon>Helicoidea</taxon>
        <taxon>Geomitridae</taxon>
        <taxon>Candidula</taxon>
    </lineage>
</organism>
<protein>
    <recommendedName>
        <fullName evidence="1">Methyltransferase domain-containing protein</fullName>
    </recommendedName>
</protein>
<comment type="caution">
    <text evidence="2">The sequence shown here is derived from an EMBL/GenBank/DDBJ whole genome shotgun (WGS) entry which is preliminary data.</text>
</comment>
<dbReference type="AlphaFoldDB" id="A0A8S3ZDB2"/>
<dbReference type="InterPro" id="IPR025714">
    <property type="entry name" value="Methyltranfer_dom"/>
</dbReference>
<reference evidence="2" key="1">
    <citation type="submission" date="2021-04" db="EMBL/GenBank/DDBJ databases">
        <authorList>
            <consortium name="Molecular Ecology Group"/>
        </authorList>
    </citation>
    <scope>NUCLEOTIDE SEQUENCE</scope>
</reference>
<proteinExistence type="predicted"/>
<dbReference type="OrthoDB" id="10006218at2759"/>
<dbReference type="PANTHER" id="PTHR32026:SF10">
    <property type="entry name" value="METHYLTRANSFERASE-LIKE PROTEIN 24-RELATED"/>
    <property type="match status" value="1"/>
</dbReference>
<evidence type="ECO:0000259" key="1">
    <source>
        <dbReference type="Pfam" id="PF13383"/>
    </source>
</evidence>
<evidence type="ECO:0000313" key="3">
    <source>
        <dbReference type="Proteomes" id="UP000678393"/>
    </source>
</evidence>
<dbReference type="Pfam" id="PF13383">
    <property type="entry name" value="Methyltransf_22"/>
    <property type="match status" value="1"/>
</dbReference>
<dbReference type="InterPro" id="IPR026913">
    <property type="entry name" value="METTL24"/>
</dbReference>
<dbReference type="Proteomes" id="UP000678393">
    <property type="component" value="Unassembled WGS sequence"/>
</dbReference>
<gene>
    <name evidence="2" type="ORF">CUNI_LOCUS10560</name>
</gene>
<evidence type="ECO:0000313" key="2">
    <source>
        <dbReference type="EMBL" id="CAG5125002.1"/>
    </source>
</evidence>
<dbReference type="EMBL" id="CAJHNH020001926">
    <property type="protein sequence ID" value="CAG5125002.1"/>
    <property type="molecule type" value="Genomic_DNA"/>
</dbReference>
<accession>A0A8S3ZDB2</accession>